<sequence>MLEPASQRHGLQDSAISSIPYSRLAPQRDTLVDRQVSEDERFARQLAAQLAQEEEEIRNNDYLETNTTNGEDSECGICFDMTATSVSCKGCKQTIGCCKYSRNLKMATACNEWVRIVGENGELKYAQDGFIYSFHNEVRPRPGFDYACLYQCEEPSCFIKIRVDEVGGHDEVQKADMLRRAFHPHPPDYDEVAYQLDYADYNPRHNRNSRGSQSQRPRRRRNNRERSRNYDIPVGTESNINIELADLALRLELTNFNVEDQHAEGYPLSTYQRFLEGLEYQRRQRQHERQIREDEEYARQLSNQWAAENPASSQPSLRNHYSNSRQSSSSSNSSTATGSQISSLPLRVRGPSTLIVERVDRPHQSSPPLLVYPKTKNPSAAECTICFEKVQNEVKCYECEQIIGCRACVDTWIQSQRTLYQSPSCPLCRGDMNRPTPPTHFIGFISC</sequence>
<dbReference type="PROSITE" id="PS50089">
    <property type="entry name" value="ZF_RING_2"/>
    <property type="match status" value="1"/>
</dbReference>
<dbReference type="WBParaSite" id="BXY_0432800.1">
    <property type="protein sequence ID" value="BXY_0432800.1"/>
    <property type="gene ID" value="BXY_0432800"/>
</dbReference>
<feature type="compositionally biased region" description="Low complexity" evidence="3">
    <location>
        <begin position="322"/>
        <end position="343"/>
    </location>
</feature>
<reference evidence="5" key="1">
    <citation type="submission" date="2016-11" db="UniProtKB">
        <authorList>
            <consortium name="WormBaseParasite"/>
        </authorList>
    </citation>
    <scope>IDENTIFICATION</scope>
</reference>
<feature type="region of interest" description="Disordered" evidence="3">
    <location>
        <begin position="305"/>
        <end position="343"/>
    </location>
</feature>
<keyword evidence="1" id="KW-0479">Metal-binding</keyword>
<organism evidence="4 5">
    <name type="scientific">Bursaphelenchus xylophilus</name>
    <name type="common">Pinewood nematode worm</name>
    <name type="synonym">Aphelenchoides xylophilus</name>
    <dbReference type="NCBI Taxonomy" id="6326"/>
    <lineage>
        <taxon>Eukaryota</taxon>
        <taxon>Metazoa</taxon>
        <taxon>Ecdysozoa</taxon>
        <taxon>Nematoda</taxon>
        <taxon>Chromadorea</taxon>
        <taxon>Rhabditida</taxon>
        <taxon>Tylenchina</taxon>
        <taxon>Tylenchomorpha</taxon>
        <taxon>Aphelenchoidea</taxon>
        <taxon>Aphelenchoididae</taxon>
        <taxon>Bursaphelenchus</taxon>
    </lineage>
</organism>
<evidence type="ECO:0000256" key="1">
    <source>
        <dbReference type="ARBA" id="ARBA00022771"/>
    </source>
</evidence>
<keyword evidence="1" id="KW-0863">Zinc-finger</keyword>
<proteinExistence type="predicted"/>
<protein>
    <submittedName>
        <fullName evidence="5">RING-type domain-containing protein</fullName>
    </submittedName>
</protein>
<dbReference type="Gene3D" id="3.30.40.10">
    <property type="entry name" value="Zinc/RING finger domain, C3HC4 (zinc finger)"/>
    <property type="match status" value="1"/>
</dbReference>
<dbReference type="AlphaFoldDB" id="A0A1I7RUB9"/>
<dbReference type="Proteomes" id="UP000095284">
    <property type="component" value="Unplaced"/>
</dbReference>
<evidence type="ECO:0000313" key="5">
    <source>
        <dbReference type="WBParaSite" id="BXY_0432800.1"/>
    </source>
</evidence>
<evidence type="ECO:0000256" key="3">
    <source>
        <dbReference type="SAM" id="MobiDB-lite"/>
    </source>
</evidence>
<feature type="region of interest" description="Disordered" evidence="3">
    <location>
        <begin position="201"/>
        <end position="232"/>
    </location>
</feature>
<accession>A0A1I7RUB9</accession>
<evidence type="ECO:0000256" key="2">
    <source>
        <dbReference type="ARBA" id="ARBA00022833"/>
    </source>
</evidence>
<dbReference type="PANTHER" id="PTHR21578:SF9">
    <property type="entry name" value="RING-TYPE DOMAIN-CONTAINING PROTEIN"/>
    <property type="match status" value="1"/>
</dbReference>
<dbReference type="GO" id="GO:0008270">
    <property type="term" value="F:zinc ion binding"/>
    <property type="evidence" value="ECO:0007669"/>
    <property type="project" value="UniProtKB-KW"/>
</dbReference>
<dbReference type="PANTHER" id="PTHR21578">
    <property type="entry name" value="PROTEIN CBG03826"/>
    <property type="match status" value="1"/>
</dbReference>
<dbReference type="InterPro" id="IPR001841">
    <property type="entry name" value="Znf_RING"/>
</dbReference>
<dbReference type="InterPro" id="IPR013083">
    <property type="entry name" value="Znf_RING/FYVE/PHD"/>
</dbReference>
<feature type="compositionally biased region" description="Polar residues" evidence="3">
    <location>
        <begin position="305"/>
        <end position="321"/>
    </location>
</feature>
<name>A0A1I7RUB9_BURXY</name>
<keyword evidence="2" id="KW-0862">Zinc</keyword>
<dbReference type="SUPFAM" id="SSF57850">
    <property type="entry name" value="RING/U-box"/>
    <property type="match status" value="1"/>
</dbReference>
<evidence type="ECO:0000313" key="4">
    <source>
        <dbReference type="Proteomes" id="UP000095284"/>
    </source>
</evidence>